<evidence type="ECO:0000313" key="3">
    <source>
        <dbReference type="Proteomes" id="UP000092993"/>
    </source>
</evidence>
<keyword evidence="3" id="KW-1185">Reference proteome</keyword>
<feature type="region of interest" description="Disordered" evidence="1">
    <location>
        <begin position="325"/>
        <end position="355"/>
    </location>
</feature>
<feature type="compositionally biased region" description="Polar residues" evidence="1">
    <location>
        <begin position="336"/>
        <end position="350"/>
    </location>
</feature>
<dbReference type="SUPFAM" id="SSF52266">
    <property type="entry name" value="SGNH hydrolase"/>
    <property type="match status" value="1"/>
</dbReference>
<dbReference type="EMBL" id="LUGG01000004">
    <property type="protein sequence ID" value="OBZ75468.1"/>
    <property type="molecule type" value="Genomic_DNA"/>
</dbReference>
<feature type="region of interest" description="Disordered" evidence="1">
    <location>
        <begin position="82"/>
        <end position="101"/>
    </location>
</feature>
<dbReference type="InterPro" id="IPR036514">
    <property type="entry name" value="SGNH_hydro_sf"/>
</dbReference>
<name>A0A1C7MF78_GRIFR</name>
<dbReference type="PANTHER" id="PTHR14209:SF19">
    <property type="entry name" value="ISOAMYL ACETATE-HYDROLYZING ESTERASE 1 HOMOLOG"/>
    <property type="match status" value="1"/>
</dbReference>
<comment type="caution">
    <text evidence="2">The sequence shown here is derived from an EMBL/GenBank/DDBJ whole genome shotgun (WGS) entry which is preliminary data.</text>
</comment>
<accession>A0A1C7MF78</accession>
<feature type="compositionally biased region" description="Polar residues" evidence="1">
    <location>
        <begin position="82"/>
        <end position="91"/>
    </location>
</feature>
<evidence type="ECO:0000256" key="1">
    <source>
        <dbReference type="SAM" id="MobiDB-lite"/>
    </source>
</evidence>
<dbReference type="OrthoDB" id="543156at2759"/>
<dbReference type="InterPro" id="IPR029062">
    <property type="entry name" value="Class_I_gatase-like"/>
</dbReference>
<dbReference type="STRING" id="5627.A0A1C7MF78"/>
<protein>
    <submittedName>
        <fullName evidence="2">Uncharacterized protein</fullName>
    </submittedName>
</protein>
<organism evidence="2 3">
    <name type="scientific">Grifola frondosa</name>
    <name type="common">Maitake</name>
    <name type="synonym">Polyporus frondosus</name>
    <dbReference type="NCBI Taxonomy" id="5627"/>
    <lineage>
        <taxon>Eukaryota</taxon>
        <taxon>Fungi</taxon>
        <taxon>Dikarya</taxon>
        <taxon>Basidiomycota</taxon>
        <taxon>Agaricomycotina</taxon>
        <taxon>Agaricomycetes</taxon>
        <taxon>Polyporales</taxon>
        <taxon>Grifolaceae</taxon>
        <taxon>Grifola</taxon>
    </lineage>
</organism>
<dbReference type="Gene3D" id="3.40.50.880">
    <property type="match status" value="1"/>
</dbReference>
<dbReference type="PANTHER" id="PTHR14209">
    <property type="entry name" value="ISOAMYL ACETATE-HYDROLYZING ESTERASE 1"/>
    <property type="match status" value="1"/>
</dbReference>
<gene>
    <name evidence="2" type="ORF">A0H81_04726</name>
</gene>
<sequence length="381" mass="41262">MSSGGSRDVTTECPFLHCLILITRYFRYDVWKGFDHPPDAHSFPIHNSDGSTIQEQAGFSLTELAKPLGQLLDAGYDVTTASRPMSTSPTLGTGGPKNKENDNLVKMEVENNLKSARPFGSITDAELESFSGIFVPGGHAPISALGHNSSWGAFYSTSTTNTSQPLTSWSDAEERLVEKMKGGEVLPRVESTRDAEGAGANPIAVNALGTQFIEMLLIQRSLKICRLIECSARQGTVYMIDRDSWSSPSLTTPIMAANIQDAIMLLGDSLTQHGWNPSMNGFAAQLAHAYSRKMDIVNRGFSGYNSEWIIPAFEQVMLHSLPPFPGRDDNRYGPQPSASRLSMSNGTSQGPPFDDLARCKRRCAASESPACAPASIQGQPP</sequence>
<dbReference type="SUPFAM" id="SSF52317">
    <property type="entry name" value="Class I glutamine amidotransferase-like"/>
    <property type="match status" value="1"/>
</dbReference>
<evidence type="ECO:0000313" key="2">
    <source>
        <dbReference type="EMBL" id="OBZ75468.1"/>
    </source>
</evidence>
<dbReference type="AlphaFoldDB" id="A0A1C7MF78"/>
<dbReference type="InterPro" id="IPR045136">
    <property type="entry name" value="Iah1-like"/>
</dbReference>
<reference evidence="2 3" key="1">
    <citation type="submission" date="2016-03" db="EMBL/GenBank/DDBJ databases">
        <title>Whole genome sequencing of Grifola frondosa 9006-11.</title>
        <authorList>
            <person name="Min B."/>
            <person name="Park H."/>
            <person name="Kim J.-G."/>
            <person name="Cho H."/>
            <person name="Oh Y.-L."/>
            <person name="Kong W.-S."/>
            <person name="Choi I.-G."/>
        </authorList>
    </citation>
    <scope>NUCLEOTIDE SEQUENCE [LARGE SCALE GENOMIC DNA]</scope>
    <source>
        <strain evidence="2 3">9006-11</strain>
    </source>
</reference>
<proteinExistence type="predicted"/>
<dbReference type="Gene3D" id="3.40.50.1110">
    <property type="entry name" value="SGNH hydrolase"/>
    <property type="match status" value="1"/>
</dbReference>
<dbReference type="Proteomes" id="UP000092993">
    <property type="component" value="Unassembled WGS sequence"/>
</dbReference>